<keyword evidence="5" id="KW-1185">Reference proteome</keyword>
<comment type="similarity">
    <text evidence="1">Belongs to the iron-sulfur cluster assembly SufBD family.</text>
</comment>
<feature type="domain" description="SUF system FeS cluster assembly SufBD N-terminal" evidence="3">
    <location>
        <begin position="22"/>
        <end position="161"/>
    </location>
</feature>
<dbReference type="OrthoDB" id="9768262at2"/>
<dbReference type="NCBIfam" id="TIGR01981">
    <property type="entry name" value="sufD"/>
    <property type="match status" value="1"/>
</dbReference>
<proteinExistence type="inferred from homology"/>
<dbReference type="KEGG" id="ome:OLMES_1640"/>
<name>A0A1Y0I8A1_9GAMM</name>
<dbReference type="InterPro" id="IPR055346">
    <property type="entry name" value="Fe-S_cluster_assembly_SufBD"/>
</dbReference>
<dbReference type="InterPro" id="IPR037284">
    <property type="entry name" value="SUF_FeS_clus_asmbl_SufBD_sf"/>
</dbReference>
<evidence type="ECO:0000256" key="1">
    <source>
        <dbReference type="ARBA" id="ARBA00043967"/>
    </source>
</evidence>
<accession>A0A1Y0I8A1</accession>
<dbReference type="Proteomes" id="UP000196027">
    <property type="component" value="Chromosome"/>
</dbReference>
<dbReference type="GO" id="GO:0016226">
    <property type="term" value="P:iron-sulfur cluster assembly"/>
    <property type="evidence" value="ECO:0007669"/>
    <property type="project" value="InterPro"/>
</dbReference>
<dbReference type="SUPFAM" id="SSF101960">
    <property type="entry name" value="Stabilizer of iron transporter SufD"/>
    <property type="match status" value="1"/>
</dbReference>
<feature type="domain" description="SUF system FeS cluster assembly SufBD core" evidence="2">
    <location>
        <begin position="169"/>
        <end position="397"/>
    </location>
</feature>
<dbReference type="Pfam" id="PF19295">
    <property type="entry name" value="SufBD_N"/>
    <property type="match status" value="1"/>
</dbReference>
<dbReference type="InterPro" id="IPR000825">
    <property type="entry name" value="SUF_FeS_clus_asmbl_SufBD_core"/>
</dbReference>
<dbReference type="RefSeq" id="WP_087460788.1">
    <property type="nucleotide sequence ID" value="NZ_CP021425.1"/>
</dbReference>
<dbReference type="PANTHER" id="PTHR43575:SF1">
    <property type="entry name" value="PROTEIN ABCI7, CHLOROPLASTIC"/>
    <property type="match status" value="1"/>
</dbReference>
<dbReference type="EMBL" id="CP021425">
    <property type="protein sequence ID" value="ARU55715.1"/>
    <property type="molecule type" value="Genomic_DNA"/>
</dbReference>
<evidence type="ECO:0000259" key="2">
    <source>
        <dbReference type="Pfam" id="PF01458"/>
    </source>
</evidence>
<dbReference type="Pfam" id="PF01458">
    <property type="entry name" value="SUFBD_core"/>
    <property type="match status" value="1"/>
</dbReference>
<sequence>MSKTVSFPTGFLSEPTPASDNWLTQSNIQAQKALSELSIPTRKTEAWKYSSQYLDLSDTLAAQPDSRDTQSHLQDFGGYRIVFVNGIFDAAESRLPADSNALEVTAFSSATAEQIELIQTRLSENIGDNSLPFATLNSARVRDGLLLSIKKNAVLDQPIQLIFDTQTESAGSIYPRIIIEAETNTEATVIEEYTGPENAQQLTNTVCQINLAPQARLTTIRLGMEAETVQHVGLTTVNCARDSHYASHCIGFGGKLRRHDLRLNLLEAGANCVLNGVYITQGKQHYDNHTLIEHVAPHCTSEETYRGIAADESHGIFNGKILIHRDAQKSLGNMSNKNLLLSSNAEIDTKPELEIYADDVKCAHGATVGQLDKEALFYLLSRGIGYQEAMSMLSLGFINELIEQVPNEQVRDLVVARLEAFLANAFASE</sequence>
<evidence type="ECO:0000313" key="4">
    <source>
        <dbReference type="EMBL" id="ARU55715.1"/>
    </source>
</evidence>
<reference evidence="4 5" key="1">
    <citation type="submission" date="2017-05" db="EMBL/GenBank/DDBJ databases">
        <title>Genomic insights into alkan degradation activity of Oleiphilus messinensis.</title>
        <authorList>
            <person name="Kozyavkin S.A."/>
            <person name="Slesarev A.I."/>
            <person name="Golyshin P.N."/>
            <person name="Korzhenkov A."/>
            <person name="Golyshina O.N."/>
            <person name="Toshchakov S.V."/>
        </authorList>
    </citation>
    <scope>NUCLEOTIDE SEQUENCE [LARGE SCALE GENOMIC DNA]</scope>
    <source>
        <strain evidence="4 5">ME102</strain>
    </source>
</reference>
<dbReference type="PANTHER" id="PTHR43575">
    <property type="entry name" value="PROTEIN ABCI7, CHLOROPLASTIC"/>
    <property type="match status" value="1"/>
</dbReference>
<organism evidence="4 5">
    <name type="scientific">Oleiphilus messinensis</name>
    <dbReference type="NCBI Taxonomy" id="141451"/>
    <lineage>
        <taxon>Bacteria</taxon>
        <taxon>Pseudomonadati</taxon>
        <taxon>Pseudomonadota</taxon>
        <taxon>Gammaproteobacteria</taxon>
        <taxon>Oceanospirillales</taxon>
        <taxon>Oleiphilaceae</taxon>
        <taxon>Oleiphilus</taxon>
    </lineage>
</organism>
<evidence type="ECO:0000313" key="5">
    <source>
        <dbReference type="Proteomes" id="UP000196027"/>
    </source>
</evidence>
<evidence type="ECO:0000259" key="3">
    <source>
        <dbReference type="Pfam" id="PF19295"/>
    </source>
</evidence>
<protein>
    <submittedName>
        <fullName evidence="4">Component of SufBCD Fe-S cluster assembly scaffold</fullName>
    </submittedName>
</protein>
<dbReference type="InterPro" id="IPR045595">
    <property type="entry name" value="SufBD_N"/>
</dbReference>
<dbReference type="AlphaFoldDB" id="A0A1Y0I8A1"/>
<gene>
    <name evidence="4" type="primary">sufD</name>
    <name evidence="4" type="ORF">OLMES_1640</name>
</gene>
<dbReference type="InterPro" id="IPR011542">
    <property type="entry name" value="SUF_FeS_clus_asmbl_SufD"/>
</dbReference>